<evidence type="ECO:0000313" key="3">
    <source>
        <dbReference type="Proteomes" id="UP000030143"/>
    </source>
</evidence>
<name>A0A0A2IXF1_PENEN</name>
<feature type="region of interest" description="Disordered" evidence="1">
    <location>
        <begin position="645"/>
        <end position="725"/>
    </location>
</feature>
<evidence type="ECO:0000256" key="1">
    <source>
        <dbReference type="SAM" id="MobiDB-lite"/>
    </source>
</evidence>
<dbReference type="EMBL" id="JQFZ01000269">
    <property type="protein sequence ID" value="KGO52262.1"/>
    <property type="molecule type" value="Genomic_DNA"/>
</dbReference>
<dbReference type="AlphaFoldDB" id="A0A0A2IXF1"/>
<reference evidence="2 3" key="1">
    <citation type="journal article" date="2015" name="Mol. Plant Microbe Interact.">
        <title>Genome, transcriptome, and functional analyses of Penicillium expansum provide new insights into secondary metabolism and pathogenicity.</title>
        <authorList>
            <person name="Ballester A.R."/>
            <person name="Marcet-Houben M."/>
            <person name="Levin E."/>
            <person name="Sela N."/>
            <person name="Selma-Lazaro C."/>
            <person name="Carmona L."/>
            <person name="Wisniewski M."/>
            <person name="Droby S."/>
            <person name="Gonzalez-Candelas L."/>
            <person name="Gabaldon T."/>
        </authorList>
    </citation>
    <scope>NUCLEOTIDE SEQUENCE [LARGE SCALE GENOMIC DNA]</scope>
    <source>
        <strain evidence="2 3">MD-8</strain>
    </source>
</reference>
<organism evidence="2 3">
    <name type="scientific">Penicillium expansum</name>
    <name type="common">Blue mold rot fungus</name>
    <dbReference type="NCBI Taxonomy" id="27334"/>
    <lineage>
        <taxon>Eukaryota</taxon>
        <taxon>Fungi</taxon>
        <taxon>Dikarya</taxon>
        <taxon>Ascomycota</taxon>
        <taxon>Pezizomycotina</taxon>
        <taxon>Eurotiomycetes</taxon>
        <taxon>Eurotiomycetidae</taxon>
        <taxon>Eurotiales</taxon>
        <taxon>Aspergillaceae</taxon>
        <taxon>Penicillium</taxon>
    </lineage>
</organism>
<sequence length="725" mass="83278">MDMERLTSRLGRRNTRSLFNSLDRSHSSDDFSLVAPKQNSEVQRAQNPTIQEVIELGPDRPGSPISSETSSEGINLHELPDNAQILKFASKTKTDTTLHFVLNIVDDIEGQLEELGRLKRWGHFKEALEYFESNLEQHIDLPMVKIEYADLLLEQGAYRKLIQLGLEAPSQPKYIPVRGVYRPELYCTHFNAIHKSARFASESFAADDLGGDQMDKFTFYLHKRVNDQRNSHRKFDVGIPFDFSEIQIIRNQLKLLVQIRDKDPDDNVSPDFGIGFWKDIYDDLLMGGRIWEFCDLFNAMLPYLGQFDTWKALYDAESPEAELNLSLERLQQDWSVDQYDESTELAMLSILVHIAHELGPRSGYGIPNNDKAANIKLCLRKAEFYAAEIQTHSPQLTRSRPYLQWVIAKECFDRRLNCSSSYRKLRESHFNNCSGEVIGDGQIPIYVPVGPTDIGWPAPDPDFPPNNTLKWALLTSRELGDYETESMCLRELICREKDPRSLFAQLSKLLRDTQGNNLAHYDTCLSQYLLTDNDVSRRKLIQELEQVANKFKPASHADICIKIRRSGLLVLCGLMLLFSECHSEMYVIQRTILALDREISLRPKKPYTFSVPRVHSEGYLRREPSQFEYQELLKTRKEAMQMKLHQKAAESQENESETETVKQNKNQDPEPKLINRQPTVSDFDDTATPSSETNQPNHSVEWPEAEEDSDGEAQTLVRAHHSQGS</sequence>
<gene>
    <name evidence="2" type="ORF">PEX2_109140</name>
</gene>
<dbReference type="Proteomes" id="UP000030143">
    <property type="component" value="Unassembled WGS sequence"/>
</dbReference>
<dbReference type="RefSeq" id="XP_016595023.1">
    <property type="nucleotide sequence ID" value="XM_016748181.1"/>
</dbReference>
<dbReference type="HOGENOM" id="CLU_381772_0_0_1"/>
<feature type="compositionally biased region" description="Polar residues" evidence="1">
    <location>
        <begin position="687"/>
        <end position="698"/>
    </location>
</feature>
<dbReference type="OrthoDB" id="4838614at2759"/>
<dbReference type="GeneID" id="27683602"/>
<accession>A0A0A2IXF1</accession>
<evidence type="ECO:0000313" key="2">
    <source>
        <dbReference type="EMBL" id="KGO52262.1"/>
    </source>
</evidence>
<dbReference type="VEuPathDB" id="FungiDB:PEXP_063300"/>
<keyword evidence="3" id="KW-1185">Reference proteome</keyword>
<feature type="compositionally biased region" description="Basic and acidic residues" evidence="1">
    <location>
        <begin position="659"/>
        <end position="673"/>
    </location>
</feature>
<dbReference type="STRING" id="27334.A0A0A2IXF1"/>
<proteinExistence type="predicted"/>
<protein>
    <submittedName>
        <fullName evidence="2">Uncharacterized protein</fullName>
    </submittedName>
</protein>
<comment type="caution">
    <text evidence="2">The sequence shown here is derived from an EMBL/GenBank/DDBJ whole genome shotgun (WGS) entry which is preliminary data.</text>
</comment>
<dbReference type="PhylomeDB" id="A0A0A2IXF1"/>